<keyword evidence="1" id="KW-0206">Cytoskeleton</keyword>
<evidence type="ECO:0000256" key="1">
    <source>
        <dbReference type="RuleBase" id="RU003425"/>
    </source>
</evidence>
<feature type="compositionally biased region" description="Low complexity" evidence="2">
    <location>
        <begin position="202"/>
        <end position="215"/>
    </location>
</feature>
<dbReference type="PANTHER" id="PTHR21513:SF19">
    <property type="entry name" value="MAJOR SPERM PROTEIN"/>
    <property type="match status" value="1"/>
</dbReference>
<dbReference type="PROSITE" id="PS50202">
    <property type="entry name" value="MSP"/>
    <property type="match status" value="1"/>
</dbReference>
<sequence>MAPPAPGATPPVAKAAAPPASAPAAPASVPPAAKPAGPAQAAPPHPKPLGVPVVFAPTRPGEPPFQLKLDPHDRFVFKGDRMFEGSTTIDVKLTNTTNARQTFKVKCTSNEIFRVRPPLGFCNVNETVTIKVTFASKVVPLSARHFFAIYHMKSDEQNKTARQVWTPQSKAEGVHRVLVFFEKNDGSSAATTPLVTPPPVGAPAAGGQPAPAKAPMNATGAPTVSPFAAPPAQAAKIPSSKNSSCCSSRSSGNSSCSSSNSDSCEINLISAI</sequence>
<keyword evidence="1" id="KW-0963">Cytoplasm</keyword>
<feature type="compositionally biased region" description="Low complexity" evidence="2">
    <location>
        <begin position="10"/>
        <end position="27"/>
    </location>
</feature>
<feature type="region of interest" description="Disordered" evidence="2">
    <location>
        <begin position="1"/>
        <end position="56"/>
    </location>
</feature>
<evidence type="ECO:0000313" key="4">
    <source>
        <dbReference type="EMBL" id="ADY44360.1"/>
    </source>
</evidence>
<reference evidence="4" key="1">
    <citation type="journal article" date="2011" name="Genome Res.">
        <title>Deep small RNA sequencing from the nematode Ascaris reveals conservation, functional diversification, and novel developmental profiles.</title>
        <authorList>
            <person name="Wang J."/>
            <person name="Czech B."/>
            <person name="Crunk A."/>
            <person name="Wallace A."/>
            <person name="Mitreva M."/>
            <person name="Hannon G.J."/>
            <person name="Davis R.E."/>
        </authorList>
    </citation>
    <scope>NUCLEOTIDE SEQUENCE</scope>
</reference>
<dbReference type="InterPro" id="IPR000535">
    <property type="entry name" value="MSP_dom"/>
</dbReference>
<dbReference type="AlphaFoldDB" id="F1L2K6"/>
<dbReference type="InterPro" id="IPR008962">
    <property type="entry name" value="PapD-like_sf"/>
</dbReference>
<dbReference type="Pfam" id="PF00635">
    <property type="entry name" value="Motile_Sperm"/>
    <property type="match status" value="1"/>
</dbReference>
<dbReference type="EMBL" id="JI170159">
    <property type="protein sequence ID" value="ADY44360.1"/>
    <property type="molecule type" value="mRNA"/>
</dbReference>
<comment type="function">
    <text evidence="1">Central component in molecular interactions underlying sperm crawling. Forms an extensive filament system that extends from sperm villipoda, along the leading edge of the pseudopod.</text>
</comment>
<feature type="domain" description="MSP" evidence="3">
    <location>
        <begin position="66"/>
        <end position="183"/>
    </location>
</feature>
<feature type="region of interest" description="Disordered" evidence="2">
    <location>
        <begin position="190"/>
        <end position="263"/>
    </location>
</feature>
<organism evidence="4">
    <name type="scientific">Ascaris suum</name>
    <name type="common">Pig roundworm</name>
    <name type="synonym">Ascaris lumbricoides</name>
    <dbReference type="NCBI Taxonomy" id="6253"/>
    <lineage>
        <taxon>Eukaryota</taxon>
        <taxon>Metazoa</taxon>
        <taxon>Ecdysozoa</taxon>
        <taxon>Nematoda</taxon>
        <taxon>Chromadorea</taxon>
        <taxon>Rhabditida</taxon>
        <taxon>Spirurina</taxon>
        <taxon>Ascaridomorpha</taxon>
        <taxon>Ascaridoidea</taxon>
        <taxon>Ascarididae</taxon>
        <taxon>Ascaris</taxon>
    </lineage>
</organism>
<evidence type="ECO:0000259" key="3">
    <source>
        <dbReference type="PROSITE" id="PS50202"/>
    </source>
</evidence>
<evidence type="ECO:0000256" key="2">
    <source>
        <dbReference type="SAM" id="MobiDB-lite"/>
    </source>
</evidence>
<dbReference type="SUPFAM" id="SSF49354">
    <property type="entry name" value="PapD-like"/>
    <property type="match status" value="1"/>
</dbReference>
<accession>F1L2K6</accession>
<proteinExistence type="evidence at transcript level"/>
<name>F1L2K6_ASCSU</name>
<dbReference type="PANTHER" id="PTHR21513">
    <property type="entry name" value="MAJOR SPERM PROTEIN"/>
    <property type="match status" value="1"/>
</dbReference>
<protein>
    <recommendedName>
        <fullName evidence="1">Major sperm protein</fullName>
    </recommendedName>
</protein>
<dbReference type="Gene3D" id="2.60.40.10">
    <property type="entry name" value="Immunoglobulins"/>
    <property type="match status" value="1"/>
</dbReference>
<dbReference type="InterPro" id="IPR013783">
    <property type="entry name" value="Ig-like_fold"/>
</dbReference>
<feature type="compositionally biased region" description="Low complexity" evidence="2">
    <location>
        <begin position="239"/>
        <end position="263"/>
    </location>
</feature>